<dbReference type="PANTHER" id="PTHR43798">
    <property type="entry name" value="MONOACYLGLYCEROL LIPASE"/>
    <property type="match status" value="1"/>
</dbReference>
<comment type="caution">
    <text evidence="3">The sequence shown here is derived from an EMBL/GenBank/DDBJ whole genome shotgun (WGS) entry which is preliminary data.</text>
</comment>
<dbReference type="Pfam" id="PF00561">
    <property type="entry name" value="Abhydrolase_1"/>
    <property type="match status" value="1"/>
</dbReference>
<evidence type="ECO:0000259" key="2">
    <source>
        <dbReference type="Pfam" id="PF00561"/>
    </source>
</evidence>
<dbReference type="SUPFAM" id="SSF53474">
    <property type="entry name" value="alpha/beta-Hydrolases"/>
    <property type="match status" value="1"/>
</dbReference>
<proteinExistence type="predicted"/>
<accession>A0ABU1YQE5</accession>
<name>A0ABU1YQE5_ROSSA</name>
<feature type="chain" id="PRO_5047297395" evidence="1">
    <location>
        <begin position="31"/>
        <end position="284"/>
    </location>
</feature>
<dbReference type="EMBL" id="JAVDXU010000002">
    <property type="protein sequence ID" value="MDR7270958.1"/>
    <property type="molecule type" value="Genomic_DNA"/>
</dbReference>
<dbReference type="PRINTS" id="PR00111">
    <property type="entry name" value="ABHYDROLASE"/>
</dbReference>
<dbReference type="RefSeq" id="WP_310267361.1">
    <property type="nucleotide sequence ID" value="NZ_JAVDXU010000002.1"/>
</dbReference>
<dbReference type="InterPro" id="IPR029058">
    <property type="entry name" value="AB_hydrolase_fold"/>
</dbReference>
<reference evidence="3 4" key="1">
    <citation type="submission" date="2023-07" db="EMBL/GenBank/DDBJ databases">
        <title>Sorghum-associated microbial communities from plants grown in Nebraska, USA.</title>
        <authorList>
            <person name="Schachtman D."/>
        </authorList>
    </citation>
    <scope>NUCLEOTIDE SEQUENCE [LARGE SCALE GENOMIC DNA]</scope>
    <source>
        <strain evidence="3 4">BE314</strain>
    </source>
</reference>
<feature type="domain" description="AB hydrolase-1" evidence="2">
    <location>
        <begin position="55"/>
        <end position="208"/>
    </location>
</feature>
<evidence type="ECO:0000313" key="4">
    <source>
        <dbReference type="Proteomes" id="UP001180453"/>
    </source>
</evidence>
<protein>
    <submittedName>
        <fullName evidence="3">Pimeloyl-ACP methyl ester carboxylesterase</fullName>
    </submittedName>
</protein>
<dbReference type="InterPro" id="IPR000073">
    <property type="entry name" value="AB_hydrolase_1"/>
</dbReference>
<sequence length="284" mass="30907">MLKTLIPSFSLFRPSLAGLALCLSLVPALAASPSLEPVQGRPVEFLQAGPPRGAPVVVFENGARMTLDSWSAVVEALSRDATVLTHNRPGYGHSEAAEGPRSGEAVVEELRALLAAKGLKPPYVLVGHSLGGLYMQWFARRYPQEVQALVLVDSVYPRIIKKPEDFPWYARWGKRLLMSRAVSDEVDQIHATGEAVLALPAFDDSRVVQLFNVPKDKTAVAVDFGVVDDSPATIAFVKQLYPRARKHIVDSDHQIQTDKPELVVAAIREALTLRPQAGSSDSGR</sequence>
<organism evidence="3 4">
    <name type="scientific">Roseateles saccharophilus</name>
    <name type="common">Pseudomonas saccharophila</name>
    <dbReference type="NCBI Taxonomy" id="304"/>
    <lineage>
        <taxon>Bacteria</taxon>
        <taxon>Pseudomonadati</taxon>
        <taxon>Pseudomonadota</taxon>
        <taxon>Betaproteobacteria</taxon>
        <taxon>Burkholderiales</taxon>
        <taxon>Sphaerotilaceae</taxon>
        <taxon>Roseateles</taxon>
    </lineage>
</organism>
<feature type="signal peptide" evidence="1">
    <location>
        <begin position="1"/>
        <end position="30"/>
    </location>
</feature>
<dbReference type="Gene3D" id="3.40.50.1820">
    <property type="entry name" value="alpha/beta hydrolase"/>
    <property type="match status" value="1"/>
</dbReference>
<gene>
    <name evidence="3" type="ORF">J2X20_003616</name>
</gene>
<keyword evidence="4" id="KW-1185">Reference proteome</keyword>
<dbReference type="Proteomes" id="UP001180453">
    <property type="component" value="Unassembled WGS sequence"/>
</dbReference>
<dbReference type="PANTHER" id="PTHR43798:SF33">
    <property type="entry name" value="HYDROLASE, PUTATIVE (AFU_ORTHOLOGUE AFUA_2G14860)-RELATED"/>
    <property type="match status" value="1"/>
</dbReference>
<dbReference type="InterPro" id="IPR050266">
    <property type="entry name" value="AB_hydrolase_sf"/>
</dbReference>
<keyword evidence="1" id="KW-0732">Signal</keyword>
<evidence type="ECO:0000256" key="1">
    <source>
        <dbReference type="SAM" id="SignalP"/>
    </source>
</evidence>
<evidence type="ECO:0000313" key="3">
    <source>
        <dbReference type="EMBL" id="MDR7270958.1"/>
    </source>
</evidence>